<sequence>MAEGEERTAASVSRRIVYIIGAQCTGKTTLVNAVERKLNSDQDNTGGSMETNKKRPIIVRETARMLIKEKGFTREDLKTPSRAASFQQCILEAQYKAESLASANSTSSGYICDRSGLDPIVYAQLFAGKEFADKMLASPPWKELEAKMKAGIVILCEAGCSWLVDDGTRAMPGDTANWMAIDRTFRDLLAARGISYTVISKDMTDIDDRVQFVLDAMEAE</sequence>
<reference evidence="2" key="1">
    <citation type="journal article" date="2020" name="Stud. Mycol.">
        <title>101 Dothideomycetes genomes: a test case for predicting lifestyles and emergence of pathogens.</title>
        <authorList>
            <person name="Haridas S."/>
            <person name="Albert R."/>
            <person name="Binder M."/>
            <person name="Bloem J."/>
            <person name="Labutti K."/>
            <person name="Salamov A."/>
            <person name="Andreopoulos B."/>
            <person name="Baker S."/>
            <person name="Barry K."/>
            <person name="Bills G."/>
            <person name="Bluhm B."/>
            <person name="Cannon C."/>
            <person name="Castanera R."/>
            <person name="Culley D."/>
            <person name="Daum C."/>
            <person name="Ezra D."/>
            <person name="Gonzalez J."/>
            <person name="Henrissat B."/>
            <person name="Kuo A."/>
            <person name="Liang C."/>
            <person name="Lipzen A."/>
            <person name="Lutzoni F."/>
            <person name="Magnuson J."/>
            <person name="Mondo S."/>
            <person name="Nolan M."/>
            <person name="Ohm R."/>
            <person name="Pangilinan J."/>
            <person name="Park H.-J."/>
            <person name="Ramirez L."/>
            <person name="Alfaro M."/>
            <person name="Sun H."/>
            <person name="Tritt A."/>
            <person name="Yoshinaga Y."/>
            <person name="Zwiers L.-H."/>
            <person name="Turgeon B."/>
            <person name="Goodwin S."/>
            <person name="Spatafora J."/>
            <person name="Crous P."/>
            <person name="Grigoriev I."/>
        </authorList>
    </citation>
    <scope>NUCLEOTIDE SEQUENCE</scope>
    <source>
        <strain evidence="2">CBS 119925</strain>
    </source>
</reference>
<evidence type="ECO:0000259" key="1">
    <source>
        <dbReference type="Pfam" id="PF13521"/>
    </source>
</evidence>
<accession>A0A6A6VJW4</accession>
<dbReference type="SUPFAM" id="SSF52540">
    <property type="entry name" value="P-loop containing nucleoside triphosphate hydrolases"/>
    <property type="match status" value="1"/>
</dbReference>
<proteinExistence type="predicted"/>
<dbReference type="InterPro" id="IPR038727">
    <property type="entry name" value="NadR/Ttd14_AAA_dom"/>
</dbReference>
<protein>
    <recommendedName>
        <fullName evidence="1">NadR/Ttd14 AAA domain-containing protein</fullName>
    </recommendedName>
</protein>
<dbReference type="AlphaFoldDB" id="A0A6A6VJW4"/>
<keyword evidence="3" id="KW-1185">Reference proteome</keyword>
<dbReference type="Pfam" id="PF13521">
    <property type="entry name" value="AAA_28"/>
    <property type="match status" value="1"/>
</dbReference>
<evidence type="ECO:0000313" key="3">
    <source>
        <dbReference type="Proteomes" id="UP000799440"/>
    </source>
</evidence>
<dbReference type="EMBL" id="MU006563">
    <property type="protein sequence ID" value="KAF2750908.1"/>
    <property type="molecule type" value="Genomic_DNA"/>
</dbReference>
<organism evidence="2 3">
    <name type="scientific">Sporormia fimetaria CBS 119925</name>
    <dbReference type="NCBI Taxonomy" id="1340428"/>
    <lineage>
        <taxon>Eukaryota</taxon>
        <taxon>Fungi</taxon>
        <taxon>Dikarya</taxon>
        <taxon>Ascomycota</taxon>
        <taxon>Pezizomycotina</taxon>
        <taxon>Dothideomycetes</taxon>
        <taxon>Pleosporomycetidae</taxon>
        <taxon>Pleosporales</taxon>
        <taxon>Sporormiaceae</taxon>
        <taxon>Sporormia</taxon>
    </lineage>
</organism>
<dbReference type="InterPro" id="IPR027417">
    <property type="entry name" value="P-loop_NTPase"/>
</dbReference>
<gene>
    <name evidence="2" type="ORF">M011DRAFT_396330</name>
</gene>
<dbReference type="OrthoDB" id="6118920at2759"/>
<dbReference type="Gene3D" id="3.40.50.300">
    <property type="entry name" value="P-loop containing nucleotide triphosphate hydrolases"/>
    <property type="match status" value="1"/>
</dbReference>
<feature type="domain" description="NadR/Ttd14 AAA" evidence="1">
    <location>
        <begin position="17"/>
        <end position="202"/>
    </location>
</feature>
<evidence type="ECO:0000313" key="2">
    <source>
        <dbReference type="EMBL" id="KAF2750908.1"/>
    </source>
</evidence>
<dbReference type="Proteomes" id="UP000799440">
    <property type="component" value="Unassembled WGS sequence"/>
</dbReference>
<name>A0A6A6VJW4_9PLEO</name>